<dbReference type="RefSeq" id="XP_043006590.1">
    <property type="nucleotide sequence ID" value="XM_043156783.1"/>
</dbReference>
<reference evidence="1" key="1">
    <citation type="journal article" date="2021" name="Genome Biol. Evol.">
        <title>The assembled and annotated genome of the fairy-ring fungus Marasmius oreades.</title>
        <authorList>
            <person name="Hiltunen M."/>
            <person name="Ament-Velasquez S.L."/>
            <person name="Johannesson H."/>
        </authorList>
    </citation>
    <scope>NUCLEOTIDE SEQUENCE</scope>
    <source>
        <strain evidence="1">03SP1</strain>
    </source>
</reference>
<protein>
    <submittedName>
        <fullName evidence="1">Uncharacterized protein</fullName>
    </submittedName>
</protein>
<evidence type="ECO:0000313" key="1">
    <source>
        <dbReference type="EMBL" id="KAG7090120.1"/>
    </source>
</evidence>
<dbReference type="KEGG" id="more:E1B28_011731"/>
<proteinExistence type="predicted"/>
<sequence>MRRPDSTSNHCQEVVWKALGTGIHADDISRCDRSAEEEVNRRELELEFGVDFKVGKSASLKRDRSFWLNAICSSEVASAAQSSAYSKYRNTTHHRLHHIANSQAGSGFTERSIDPADMKEQKWTKRQSEFAKIIFGGRALN</sequence>
<dbReference type="Proteomes" id="UP001049176">
    <property type="component" value="Chromosome 7"/>
</dbReference>
<dbReference type="EMBL" id="CM032187">
    <property type="protein sequence ID" value="KAG7090120.1"/>
    <property type="molecule type" value="Genomic_DNA"/>
</dbReference>
<keyword evidence="2" id="KW-1185">Reference proteome</keyword>
<accession>A0A9P7RUW2</accession>
<organism evidence="1 2">
    <name type="scientific">Marasmius oreades</name>
    <name type="common">fairy-ring Marasmius</name>
    <dbReference type="NCBI Taxonomy" id="181124"/>
    <lineage>
        <taxon>Eukaryota</taxon>
        <taxon>Fungi</taxon>
        <taxon>Dikarya</taxon>
        <taxon>Basidiomycota</taxon>
        <taxon>Agaricomycotina</taxon>
        <taxon>Agaricomycetes</taxon>
        <taxon>Agaricomycetidae</taxon>
        <taxon>Agaricales</taxon>
        <taxon>Marasmiineae</taxon>
        <taxon>Marasmiaceae</taxon>
        <taxon>Marasmius</taxon>
    </lineage>
</organism>
<gene>
    <name evidence="1" type="ORF">E1B28_011731</name>
</gene>
<comment type="caution">
    <text evidence="1">The sequence shown here is derived from an EMBL/GenBank/DDBJ whole genome shotgun (WGS) entry which is preliminary data.</text>
</comment>
<dbReference type="AlphaFoldDB" id="A0A9P7RUW2"/>
<dbReference type="GeneID" id="66080806"/>
<name>A0A9P7RUW2_9AGAR</name>
<evidence type="ECO:0000313" key="2">
    <source>
        <dbReference type="Proteomes" id="UP001049176"/>
    </source>
</evidence>